<dbReference type="STRING" id="53326.A0A016UCS0"/>
<comment type="caution">
    <text evidence="2">The sequence shown here is derived from an EMBL/GenBank/DDBJ whole genome shotgun (WGS) entry which is preliminary data.</text>
</comment>
<dbReference type="InterPro" id="IPR043502">
    <property type="entry name" value="DNA/RNA_pol_sf"/>
</dbReference>
<dbReference type="GO" id="GO:0003824">
    <property type="term" value="F:catalytic activity"/>
    <property type="evidence" value="ECO:0007669"/>
    <property type="project" value="InterPro"/>
</dbReference>
<dbReference type="SUPFAM" id="SSF56672">
    <property type="entry name" value="DNA/RNA polymerases"/>
    <property type="match status" value="1"/>
</dbReference>
<dbReference type="Proteomes" id="UP000024635">
    <property type="component" value="Unassembled WGS sequence"/>
</dbReference>
<gene>
    <name evidence="2" type="primary">Acey_s0045.g1264</name>
    <name evidence="2" type="ORF">Y032_0045g1264</name>
</gene>
<dbReference type="SUPFAM" id="SSF56219">
    <property type="entry name" value="DNase I-like"/>
    <property type="match status" value="1"/>
</dbReference>
<dbReference type="GO" id="GO:0031012">
    <property type="term" value="C:extracellular matrix"/>
    <property type="evidence" value="ECO:0007669"/>
    <property type="project" value="TreeGrafter"/>
</dbReference>
<sequence>MLLIKNQYSPIEVFSEAVDDAYEILCIDMDSAGNTIRLLVVYRAPNCPGDKSEQLFKAISDMLACNAPCIITGDFNLPDIIWTEVPQATFRTSKSFINMCRSHCLKQFVNDPTHDNHVLDLILTTDKNLVKNIQVKAPLGCSDHASLAYHVNIMKKANNFIISKDFKHADFVSAKEYLNQIDWYGSLSQVQSVDEKYEMFISILKHCIELFVPSKRISLETPKFPPYIHKLFCQRSTLWQKAMYEKSESSFTRYRILNDRFMKKLNKYNGSVEKNVIESGDRHAFYKFLNSRLRPKQKPPGLENDNGEKINDDLEKAELFADTFERYFSPCTTHFVIESKNLFPQMNDSLWFNHDEVYENLVKWSNCYSRTPDDVPFVFIKEMACEITGPLTFIFNLSFMRAEVPKKWKHSLVTPVPKKPPFHKANNYRPISITSIFARLFEKILKKRIVHHLESNTIISQHQHGFQRGKSTVTAMLSALNDWTQVIENGKGLDVIYFDFAKAFDSVVHDKLMTKLYQVGLHHRIVKWIEAFLSNRTFQVCINQRYSSIRNVHSGVPQGGVLSPILFNIYTYELPELITSEGIGCIAFADDIKIYSSIQNEEDTRKLQEAIGLVEKWSHQWNLPLSVEKTKALSMGSKEQSTYTLCSLPIPKVNEILGIE</sequence>
<dbReference type="EMBL" id="JARK01001381">
    <property type="protein sequence ID" value="EYC13094.1"/>
    <property type="molecule type" value="Genomic_DNA"/>
</dbReference>
<dbReference type="AlphaFoldDB" id="A0A016UCS0"/>
<dbReference type="InterPro" id="IPR000477">
    <property type="entry name" value="RT_dom"/>
</dbReference>
<dbReference type="PROSITE" id="PS50878">
    <property type="entry name" value="RT_POL"/>
    <property type="match status" value="1"/>
</dbReference>
<dbReference type="CDD" id="cd01650">
    <property type="entry name" value="RT_nLTR_like"/>
    <property type="match status" value="1"/>
</dbReference>
<accession>A0A016UCS0</accession>
<reference evidence="3" key="1">
    <citation type="journal article" date="2015" name="Nat. Genet.">
        <title>The genome and transcriptome of the zoonotic hookworm Ancylostoma ceylanicum identify infection-specific gene families.</title>
        <authorList>
            <person name="Schwarz E.M."/>
            <person name="Hu Y."/>
            <person name="Antoshechkin I."/>
            <person name="Miller M.M."/>
            <person name="Sternberg P.W."/>
            <person name="Aroian R.V."/>
        </authorList>
    </citation>
    <scope>NUCLEOTIDE SEQUENCE</scope>
    <source>
        <strain evidence="3">HY135</strain>
    </source>
</reference>
<protein>
    <recommendedName>
        <fullName evidence="1">Reverse transcriptase domain-containing protein</fullName>
    </recommendedName>
</protein>
<dbReference type="GO" id="GO:0007508">
    <property type="term" value="P:larval heart development"/>
    <property type="evidence" value="ECO:0007669"/>
    <property type="project" value="TreeGrafter"/>
</dbReference>
<dbReference type="GO" id="GO:0061343">
    <property type="term" value="P:cell adhesion involved in heart morphogenesis"/>
    <property type="evidence" value="ECO:0007669"/>
    <property type="project" value="TreeGrafter"/>
</dbReference>
<name>A0A016UCS0_9BILA</name>
<dbReference type="Pfam" id="PF00078">
    <property type="entry name" value="RVT_1"/>
    <property type="match status" value="1"/>
</dbReference>
<organism evidence="2 3">
    <name type="scientific">Ancylostoma ceylanicum</name>
    <dbReference type="NCBI Taxonomy" id="53326"/>
    <lineage>
        <taxon>Eukaryota</taxon>
        <taxon>Metazoa</taxon>
        <taxon>Ecdysozoa</taxon>
        <taxon>Nematoda</taxon>
        <taxon>Chromadorea</taxon>
        <taxon>Rhabditida</taxon>
        <taxon>Rhabditina</taxon>
        <taxon>Rhabditomorpha</taxon>
        <taxon>Strongyloidea</taxon>
        <taxon>Ancylostomatidae</taxon>
        <taxon>Ancylostomatinae</taxon>
        <taxon>Ancylostoma</taxon>
    </lineage>
</organism>
<feature type="domain" description="Reverse transcriptase" evidence="1">
    <location>
        <begin position="397"/>
        <end position="648"/>
    </location>
</feature>
<dbReference type="PANTHER" id="PTHR33395:SF21">
    <property type="entry name" value="PERICARDIN"/>
    <property type="match status" value="1"/>
</dbReference>
<dbReference type="PANTHER" id="PTHR33395">
    <property type="entry name" value="TRANSCRIPTASE, PUTATIVE-RELATED-RELATED"/>
    <property type="match status" value="1"/>
</dbReference>
<dbReference type="Gene3D" id="3.60.10.10">
    <property type="entry name" value="Endonuclease/exonuclease/phosphatase"/>
    <property type="match status" value="1"/>
</dbReference>
<dbReference type="InterPro" id="IPR005135">
    <property type="entry name" value="Endo/exonuclease/phosphatase"/>
</dbReference>
<keyword evidence="3" id="KW-1185">Reference proteome</keyword>
<dbReference type="Pfam" id="PF14529">
    <property type="entry name" value="Exo_endo_phos_2"/>
    <property type="match status" value="1"/>
</dbReference>
<dbReference type="InterPro" id="IPR036691">
    <property type="entry name" value="Endo/exonu/phosph_ase_sf"/>
</dbReference>
<evidence type="ECO:0000313" key="2">
    <source>
        <dbReference type="EMBL" id="EYC13094.1"/>
    </source>
</evidence>
<evidence type="ECO:0000259" key="1">
    <source>
        <dbReference type="PROSITE" id="PS50878"/>
    </source>
</evidence>
<dbReference type="OrthoDB" id="5864445at2759"/>
<proteinExistence type="predicted"/>
<evidence type="ECO:0000313" key="3">
    <source>
        <dbReference type="Proteomes" id="UP000024635"/>
    </source>
</evidence>